<dbReference type="Proteomes" id="UP000065533">
    <property type="component" value="Chromosome"/>
</dbReference>
<gene>
    <name evidence="1" type="ORF">AUO94_09135</name>
</gene>
<evidence type="ECO:0008006" key="3">
    <source>
        <dbReference type="Google" id="ProtNLM"/>
    </source>
</evidence>
<dbReference type="RefSeq" id="WP_058385467.1">
    <property type="nucleotide sequence ID" value="NZ_CP013661.2"/>
</dbReference>
<sequence length="71" mass="7747">MAKTLELIFTTAAGKDVTLTVDEPRANVTDAELLTGMQAIITQNVFEVEGSSFTSIKGARVIERNVLEYEV</sequence>
<accession>A0ABN4JXZ6</accession>
<dbReference type="Pfam" id="PF11148">
    <property type="entry name" value="DUF2922"/>
    <property type="match status" value="1"/>
</dbReference>
<keyword evidence="2" id="KW-1185">Reference proteome</keyword>
<reference evidence="1" key="1">
    <citation type="submission" date="2016-01" db="EMBL/GenBank/DDBJ databases">
        <title>Complete genome of Planococcus kocurri type strain.</title>
        <authorList>
            <person name="See-Too W.S."/>
        </authorList>
    </citation>
    <scope>NUCLEOTIDE SEQUENCE [LARGE SCALE GENOMIC DNA]</scope>
    <source>
        <strain evidence="1">ATCC 43650</strain>
    </source>
</reference>
<organism evidence="1 2">
    <name type="scientific">Planococcus kocurii</name>
    <dbReference type="NCBI Taxonomy" id="1374"/>
    <lineage>
        <taxon>Bacteria</taxon>
        <taxon>Bacillati</taxon>
        <taxon>Bacillota</taxon>
        <taxon>Bacilli</taxon>
        <taxon>Bacillales</taxon>
        <taxon>Caryophanaceae</taxon>
        <taxon>Planococcus</taxon>
    </lineage>
</organism>
<dbReference type="InterPro" id="IPR021321">
    <property type="entry name" value="DUF2922"/>
</dbReference>
<evidence type="ECO:0000313" key="2">
    <source>
        <dbReference type="Proteomes" id="UP000065533"/>
    </source>
</evidence>
<name>A0ABN4JXZ6_9BACL</name>
<dbReference type="EMBL" id="CP013661">
    <property type="protein sequence ID" value="ALS78808.1"/>
    <property type="molecule type" value="Genomic_DNA"/>
</dbReference>
<protein>
    <recommendedName>
        <fullName evidence="3">DUF2922 domain-containing protein</fullName>
    </recommendedName>
</protein>
<evidence type="ECO:0000313" key="1">
    <source>
        <dbReference type="EMBL" id="ALS78808.1"/>
    </source>
</evidence>
<proteinExistence type="predicted"/>